<evidence type="ECO:0008006" key="10">
    <source>
        <dbReference type="Google" id="ProtNLM"/>
    </source>
</evidence>
<feature type="compositionally biased region" description="Basic and acidic residues" evidence="5">
    <location>
        <begin position="13"/>
        <end position="23"/>
    </location>
</feature>
<gene>
    <name evidence="8" type="ORF">EWE75_15245</name>
</gene>
<dbReference type="PANTHER" id="PTHR42800:SF1">
    <property type="entry name" value="EXOINULINASE INUD (AFU_ORTHOLOGUE AFUA_5G00480)"/>
    <property type="match status" value="1"/>
</dbReference>
<dbReference type="Gene3D" id="2.60.120.560">
    <property type="entry name" value="Exo-inulinase, domain 1"/>
    <property type="match status" value="1"/>
</dbReference>
<evidence type="ECO:0000256" key="5">
    <source>
        <dbReference type="SAM" id="MobiDB-lite"/>
    </source>
</evidence>
<comment type="similarity">
    <text evidence="1 4">Belongs to the glycosyl hydrolase 32 family.</text>
</comment>
<feature type="region of interest" description="Disordered" evidence="5">
    <location>
        <begin position="1"/>
        <end position="23"/>
    </location>
</feature>
<proteinExistence type="inferred from homology"/>
<dbReference type="GO" id="GO:0005737">
    <property type="term" value="C:cytoplasm"/>
    <property type="evidence" value="ECO:0007669"/>
    <property type="project" value="TreeGrafter"/>
</dbReference>
<name>A0A4Q6XSS6_9SPHN</name>
<dbReference type="AlphaFoldDB" id="A0A4Q6XSS6"/>
<keyword evidence="3 4" id="KW-0326">Glycosidase</keyword>
<keyword evidence="2 4" id="KW-0378">Hydrolase</keyword>
<dbReference type="GO" id="GO:0004575">
    <property type="term" value="F:sucrose alpha-glucosidase activity"/>
    <property type="evidence" value="ECO:0007669"/>
    <property type="project" value="TreeGrafter"/>
</dbReference>
<dbReference type="Pfam" id="PF00251">
    <property type="entry name" value="Glyco_hydro_32N"/>
    <property type="match status" value="1"/>
</dbReference>
<accession>A0A4Q6XSS6</accession>
<feature type="region of interest" description="Disordered" evidence="5">
    <location>
        <begin position="58"/>
        <end position="86"/>
    </location>
</feature>
<dbReference type="CDD" id="cd18622">
    <property type="entry name" value="GH32_Inu-like"/>
    <property type="match status" value="1"/>
</dbReference>
<organism evidence="8 9">
    <name type="scientific">Sphingomonas populi</name>
    <dbReference type="NCBI Taxonomy" id="2484750"/>
    <lineage>
        <taxon>Bacteria</taxon>
        <taxon>Pseudomonadati</taxon>
        <taxon>Pseudomonadota</taxon>
        <taxon>Alphaproteobacteria</taxon>
        <taxon>Sphingomonadales</taxon>
        <taxon>Sphingomonadaceae</taxon>
        <taxon>Sphingomonas</taxon>
    </lineage>
</organism>
<evidence type="ECO:0000256" key="2">
    <source>
        <dbReference type="ARBA" id="ARBA00022801"/>
    </source>
</evidence>
<dbReference type="Proteomes" id="UP000292085">
    <property type="component" value="Unassembled WGS sequence"/>
</dbReference>
<dbReference type="InterPro" id="IPR013320">
    <property type="entry name" value="ConA-like_dom_sf"/>
</dbReference>
<dbReference type="SUPFAM" id="SSF49899">
    <property type="entry name" value="Concanavalin A-like lectins/glucanases"/>
    <property type="match status" value="1"/>
</dbReference>
<evidence type="ECO:0000259" key="6">
    <source>
        <dbReference type="Pfam" id="PF00251"/>
    </source>
</evidence>
<dbReference type="GO" id="GO:0005987">
    <property type="term" value="P:sucrose catabolic process"/>
    <property type="evidence" value="ECO:0007669"/>
    <property type="project" value="TreeGrafter"/>
</dbReference>
<reference evidence="8 9" key="1">
    <citation type="submission" date="2019-02" db="EMBL/GenBank/DDBJ databases">
        <authorList>
            <person name="Li Y."/>
        </authorList>
    </citation>
    <scope>NUCLEOTIDE SEQUENCE [LARGE SCALE GENOMIC DNA]</scope>
    <source>
        <strain evidence="8 9">3-7</strain>
    </source>
</reference>
<evidence type="ECO:0000256" key="3">
    <source>
        <dbReference type="ARBA" id="ARBA00023295"/>
    </source>
</evidence>
<dbReference type="InterPro" id="IPR001362">
    <property type="entry name" value="Glyco_hydro_32"/>
</dbReference>
<dbReference type="EMBL" id="SGIS01000024">
    <property type="protein sequence ID" value="RZF63543.1"/>
    <property type="molecule type" value="Genomic_DNA"/>
</dbReference>
<dbReference type="InterPro" id="IPR023296">
    <property type="entry name" value="Glyco_hydro_beta-prop_sf"/>
</dbReference>
<dbReference type="OrthoDB" id="9801455at2"/>
<feature type="domain" description="Glycosyl hydrolase family 32 N-terminal" evidence="6">
    <location>
        <begin position="92"/>
        <end position="401"/>
    </location>
</feature>
<evidence type="ECO:0000256" key="1">
    <source>
        <dbReference type="ARBA" id="ARBA00009902"/>
    </source>
</evidence>
<dbReference type="InterPro" id="IPR013148">
    <property type="entry name" value="Glyco_hydro_32_N"/>
</dbReference>
<evidence type="ECO:0000256" key="4">
    <source>
        <dbReference type="RuleBase" id="RU362110"/>
    </source>
</evidence>
<dbReference type="Gene3D" id="2.115.10.20">
    <property type="entry name" value="Glycosyl hydrolase domain, family 43"/>
    <property type="match status" value="1"/>
</dbReference>
<dbReference type="InterPro" id="IPR013189">
    <property type="entry name" value="Glyco_hydro_32_C"/>
</dbReference>
<dbReference type="RefSeq" id="WP_130158979.1">
    <property type="nucleotide sequence ID" value="NZ_SGIS01000024.1"/>
</dbReference>
<dbReference type="Pfam" id="PF08244">
    <property type="entry name" value="Glyco_hydro_32C"/>
    <property type="match status" value="1"/>
</dbReference>
<comment type="caution">
    <text evidence="8">The sequence shown here is derived from an EMBL/GenBank/DDBJ whole genome shotgun (WGS) entry which is preliminary data.</text>
</comment>
<dbReference type="PANTHER" id="PTHR42800">
    <property type="entry name" value="EXOINULINASE INUD (AFU_ORTHOLOGUE AFUA_5G00480)"/>
    <property type="match status" value="1"/>
</dbReference>
<protein>
    <recommendedName>
        <fullName evidence="10">Glycoside hydrolase family 32 protein</fullName>
    </recommendedName>
</protein>
<keyword evidence="9" id="KW-1185">Reference proteome</keyword>
<evidence type="ECO:0000313" key="8">
    <source>
        <dbReference type="EMBL" id="RZF63543.1"/>
    </source>
</evidence>
<evidence type="ECO:0000259" key="7">
    <source>
        <dbReference type="Pfam" id="PF08244"/>
    </source>
</evidence>
<sequence>MAGRCGKPARSGAGHDRPRAERMRIGAKALTSGTSYTRRTTLGMIAALPMVTSCGRSLAGSGTAPRVPAPPGAPVSGTPAVSNGRPRYHITAPAGGWINDPQRPLKIGDTWTLWALDNPTYPAGGTNWRRWTSKDMITWQDQGIAIPRNTTPFGDVWSGSTVIDSDDTAGFGRGALVTLVTMPAPDAGGQNQSCALWYSLDEGASFTFHGIVLPNYPGYKDFRDPTIFWHAPTRRWVMTLSEAGKIGIYTSPNLKRWTYASGFVSDVVGRIMECSHLFELHLYDADGKTSEDKWILLVGGNGTKRGFTVGTWYWLGDFDGITFTPTSPNGQWLDGGADFYAAVVWTDPVAADPLASAYSIAWMSNWDYANEIPVTHDYRGQLSLVRRLRLQRVDTVPRLLSTPLAAQNIVFDQTLIGQDQTIGEGSDYVWPAGAGATSCRIDFTLSRIGEAWPAEVCLSVRKSDDFSTQIAFKLRDNIVSLKRDASGPNAPDVSAWKQDRSVSCDFSAGAATISLFIDSGSVELFLNDGAASMSELITAPMTAKDLKLTAVGGSAKVSAVTIRERTVRWPDAHAAG</sequence>
<dbReference type="SMART" id="SM00640">
    <property type="entry name" value="Glyco_32"/>
    <property type="match status" value="1"/>
</dbReference>
<dbReference type="SUPFAM" id="SSF75005">
    <property type="entry name" value="Arabinanase/levansucrase/invertase"/>
    <property type="match status" value="1"/>
</dbReference>
<feature type="domain" description="Glycosyl hydrolase family 32 C-terminal" evidence="7">
    <location>
        <begin position="436"/>
        <end position="563"/>
    </location>
</feature>
<evidence type="ECO:0000313" key="9">
    <source>
        <dbReference type="Proteomes" id="UP000292085"/>
    </source>
</evidence>